<dbReference type="GO" id="GO:0005524">
    <property type="term" value="F:ATP binding"/>
    <property type="evidence" value="ECO:0007669"/>
    <property type="project" value="UniProtKB-KW"/>
</dbReference>
<name>A0A811QZI3_9POAL</name>
<accession>A0A811QZI3</accession>
<dbReference type="Proteomes" id="UP000604825">
    <property type="component" value="Unassembled WGS sequence"/>
</dbReference>
<dbReference type="InterPro" id="IPR027417">
    <property type="entry name" value="P-loop_NTPase"/>
</dbReference>
<evidence type="ECO:0000256" key="2">
    <source>
        <dbReference type="ARBA" id="ARBA00022840"/>
    </source>
</evidence>
<dbReference type="PANTHER" id="PTHR24223">
    <property type="entry name" value="ATP-BINDING CASSETTE SUB-FAMILY C"/>
    <property type="match status" value="1"/>
</dbReference>
<keyword evidence="2" id="KW-0067">ATP-binding</keyword>
<evidence type="ECO:0000313" key="4">
    <source>
        <dbReference type="EMBL" id="CAD6264194.1"/>
    </source>
</evidence>
<dbReference type="InterPro" id="IPR050173">
    <property type="entry name" value="ABC_transporter_C-like"/>
</dbReference>
<dbReference type="GO" id="GO:0016020">
    <property type="term" value="C:membrane"/>
    <property type="evidence" value="ECO:0007669"/>
    <property type="project" value="TreeGrafter"/>
</dbReference>
<evidence type="ECO:0000313" key="5">
    <source>
        <dbReference type="Proteomes" id="UP000604825"/>
    </source>
</evidence>
<protein>
    <recommendedName>
        <fullName evidence="3">ABC transporter domain-containing protein</fullName>
    </recommendedName>
</protein>
<dbReference type="GO" id="GO:0042626">
    <property type="term" value="F:ATPase-coupled transmembrane transporter activity"/>
    <property type="evidence" value="ECO:0007669"/>
    <property type="project" value="TreeGrafter"/>
</dbReference>
<keyword evidence="5" id="KW-1185">Reference proteome</keyword>
<dbReference type="AlphaFoldDB" id="A0A811QZI3"/>
<dbReference type="Gene3D" id="3.40.50.300">
    <property type="entry name" value="P-loop containing nucleotide triphosphate hydrolases"/>
    <property type="match status" value="1"/>
</dbReference>
<sequence>MQVMRDGMIAQSGKYDELVEAGSDFAALVAAHDSSMELVEQRCQVEKPEHFQPTAVVRIPSLRSRSIGKGEKVIVAPEIEAATSKIIQEEEREWSIVWQGSDMASDYWLSYETSGSIPFNPSLFIGVYVAIAAFSMVLQVAWPSVIAVIPLLLLNIWYRNLLAAWKIEEHLPSSNWPTHGDIDIKDLKVRYRPNTPLILKGINISISGGEKIGVVGRTGSGKSTLIQALFRLVEPAEGKMIIDGIDICTQGLHDLRSHFGIIPQEPVLFEGTIRSNIDPIGQYSDAEIWQALERCQLKDVVVSKPEKLDAPGLVKEFDSPSRLIEQPSLFGAMVQEYANRSSNL</sequence>
<gene>
    <name evidence="4" type="ORF">NCGR_LOCUS47499</name>
</gene>
<dbReference type="FunFam" id="3.40.50.300:FF:001958">
    <property type="entry name" value="ATP binding cassette subfamily C member 11"/>
    <property type="match status" value="1"/>
</dbReference>
<organism evidence="4 5">
    <name type="scientific">Miscanthus lutarioriparius</name>
    <dbReference type="NCBI Taxonomy" id="422564"/>
    <lineage>
        <taxon>Eukaryota</taxon>
        <taxon>Viridiplantae</taxon>
        <taxon>Streptophyta</taxon>
        <taxon>Embryophyta</taxon>
        <taxon>Tracheophyta</taxon>
        <taxon>Spermatophyta</taxon>
        <taxon>Magnoliopsida</taxon>
        <taxon>Liliopsida</taxon>
        <taxon>Poales</taxon>
        <taxon>Poaceae</taxon>
        <taxon>PACMAD clade</taxon>
        <taxon>Panicoideae</taxon>
        <taxon>Andropogonodae</taxon>
        <taxon>Andropogoneae</taxon>
        <taxon>Saccharinae</taxon>
        <taxon>Miscanthus</taxon>
    </lineage>
</organism>
<evidence type="ECO:0000256" key="1">
    <source>
        <dbReference type="ARBA" id="ARBA00022741"/>
    </source>
</evidence>
<proteinExistence type="predicted"/>
<evidence type="ECO:0000259" key="3">
    <source>
        <dbReference type="Pfam" id="PF00005"/>
    </source>
</evidence>
<dbReference type="InterPro" id="IPR003439">
    <property type="entry name" value="ABC_transporter-like_ATP-bd"/>
</dbReference>
<reference evidence="4" key="1">
    <citation type="submission" date="2020-10" db="EMBL/GenBank/DDBJ databases">
        <authorList>
            <person name="Han B."/>
            <person name="Lu T."/>
            <person name="Zhao Q."/>
            <person name="Huang X."/>
            <person name="Zhao Y."/>
        </authorList>
    </citation>
    <scope>NUCLEOTIDE SEQUENCE</scope>
</reference>
<feature type="domain" description="ABC transporter" evidence="3">
    <location>
        <begin position="199"/>
        <end position="301"/>
    </location>
</feature>
<dbReference type="Pfam" id="PF00005">
    <property type="entry name" value="ABC_tran"/>
    <property type="match status" value="1"/>
</dbReference>
<keyword evidence="1" id="KW-0547">Nucleotide-binding</keyword>
<dbReference type="SUPFAM" id="SSF52540">
    <property type="entry name" value="P-loop containing nucleoside triphosphate hydrolases"/>
    <property type="match status" value="1"/>
</dbReference>
<dbReference type="OrthoDB" id="6500128at2759"/>
<comment type="caution">
    <text evidence="4">The sequence shown here is derived from an EMBL/GenBank/DDBJ whole genome shotgun (WGS) entry which is preliminary data.</text>
</comment>
<dbReference type="PANTHER" id="PTHR24223:SF215">
    <property type="entry name" value="OS04G0209200 PROTEIN"/>
    <property type="match status" value="1"/>
</dbReference>
<dbReference type="EMBL" id="CAJGYO010000012">
    <property type="protein sequence ID" value="CAD6264194.1"/>
    <property type="molecule type" value="Genomic_DNA"/>
</dbReference>
<dbReference type="GO" id="GO:0016887">
    <property type="term" value="F:ATP hydrolysis activity"/>
    <property type="evidence" value="ECO:0007669"/>
    <property type="project" value="InterPro"/>
</dbReference>